<reference evidence="1 2" key="1">
    <citation type="submission" date="2019-11" db="EMBL/GenBank/DDBJ databases">
        <title>Novel species isolated from a subtropical stream in China.</title>
        <authorList>
            <person name="Lu H."/>
        </authorList>
    </citation>
    <scope>NUCLEOTIDE SEQUENCE [LARGE SCALE GENOMIC DNA]</scope>
    <source>
        <strain evidence="1 2">FT80W</strain>
    </source>
</reference>
<dbReference type="AlphaFoldDB" id="A0A6I2KTX4"/>
<evidence type="ECO:0000313" key="2">
    <source>
        <dbReference type="Proteomes" id="UP000433309"/>
    </source>
</evidence>
<dbReference type="Proteomes" id="UP000433309">
    <property type="component" value="Unassembled WGS sequence"/>
</dbReference>
<keyword evidence="2" id="KW-1185">Reference proteome</keyword>
<sequence>MADTTLKLGDFTFQNFEIPASISLGGEQVLVIHRLPGGTRVVQSMGRDDAPIGWSGSMYSQDALDRMRQLDLMRTKGEPLNLTFMGLSYLVVIKSFLPRVERSYRVQYTIEVVVVVDKTQAQQQAGTTSIDSAIRSDTSAASTLGGLIGDSSLTSSLASLTTAVAGVNNFKAATASMLNVVRNPATSAATRVAQLLNSANTVVDSVAVLGGVSAGASASASAAAFKAQADATGQMANLYSAQAALGRLTANLNQLSPSGSGQTVTTAGGNLFSLAQKAYGDATKWISISQANKISDPVLTGLTTVSIPSNPPDNGGLPNT</sequence>
<comment type="caution">
    <text evidence="1">The sequence shown here is derived from an EMBL/GenBank/DDBJ whole genome shotgun (WGS) entry which is preliminary data.</text>
</comment>
<evidence type="ECO:0000313" key="1">
    <source>
        <dbReference type="EMBL" id="MRW88872.1"/>
    </source>
</evidence>
<organism evidence="1 2">
    <name type="scientific">Duganella guangzhouensis</name>
    <dbReference type="NCBI Taxonomy" id="2666084"/>
    <lineage>
        <taxon>Bacteria</taxon>
        <taxon>Pseudomonadati</taxon>
        <taxon>Pseudomonadota</taxon>
        <taxon>Betaproteobacteria</taxon>
        <taxon>Burkholderiales</taxon>
        <taxon>Oxalobacteraceae</taxon>
        <taxon>Telluria group</taxon>
        <taxon>Duganella</taxon>
    </lineage>
</organism>
<dbReference type="RefSeq" id="WP_154372797.1">
    <property type="nucleotide sequence ID" value="NZ_WKJK01000001.1"/>
</dbReference>
<proteinExistence type="predicted"/>
<evidence type="ECO:0008006" key="3">
    <source>
        <dbReference type="Google" id="ProtNLM"/>
    </source>
</evidence>
<name>A0A6I2KTX4_9BURK</name>
<dbReference type="EMBL" id="WKJK01000001">
    <property type="protein sequence ID" value="MRW88872.1"/>
    <property type="molecule type" value="Genomic_DNA"/>
</dbReference>
<gene>
    <name evidence="1" type="ORF">GJ699_02620</name>
</gene>
<accession>A0A6I2KTX4</accession>
<protein>
    <recommendedName>
        <fullName evidence="3">DNA circulation N-terminal domain-containing protein</fullName>
    </recommendedName>
</protein>